<dbReference type="AlphaFoldDB" id="A0A815ZK10"/>
<proteinExistence type="predicted"/>
<dbReference type="InterPro" id="IPR011990">
    <property type="entry name" value="TPR-like_helical_dom_sf"/>
</dbReference>
<name>A0A815ZK10_9BILA</name>
<sequence length="69" mass="8195">MAHGFEKIDEAIRYFDQLLSSYPSDNINVPDILQQRAILHEKNGKHMLSFRDYEWALEIRRERCSISAK</sequence>
<evidence type="ECO:0000313" key="2">
    <source>
        <dbReference type="Proteomes" id="UP000663889"/>
    </source>
</evidence>
<dbReference type="SUPFAM" id="SSF48452">
    <property type="entry name" value="TPR-like"/>
    <property type="match status" value="1"/>
</dbReference>
<protein>
    <recommendedName>
        <fullName evidence="3">Tetratricopeptide repeat protein</fullName>
    </recommendedName>
</protein>
<evidence type="ECO:0000313" key="1">
    <source>
        <dbReference type="EMBL" id="CAF1583798.1"/>
    </source>
</evidence>
<evidence type="ECO:0008006" key="3">
    <source>
        <dbReference type="Google" id="ProtNLM"/>
    </source>
</evidence>
<reference evidence="1" key="1">
    <citation type="submission" date="2021-02" db="EMBL/GenBank/DDBJ databases">
        <authorList>
            <person name="Nowell W R."/>
        </authorList>
    </citation>
    <scope>NUCLEOTIDE SEQUENCE</scope>
</reference>
<dbReference type="Gene3D" id="1.25.40.10">
    <property type="entry name" value="Tetratricopeptide repeat domain"/>
    <property type="match status" value="1"/>
</dbReference>
<comment type="caution">
    <text evidence="1">The sequence shown here is derived from an EMBL/GenBank/DDBJ whole genome shotgun (WGS) entry which is preliminary data.</text>
</comment>
<dbReference type="EMBL" id="CAJNOU010019793">
    <property type="protein sequence ID" value="CAF1583798.1"/>
    <property type="molecule type" value="Genomic_DNA"/>
</dbReference>
<organism evidence="1 2">
    <name type="scientific">Rotaria sordida</name>
    <dbReference type="NCBI Taxonomy" id="392033"/>
    <lineage>
        <taxon>Eukaryota</taxon>
        <taxon>Metazoa</taxon>
        <taxon>Spiralia</taxon>
        <taxon>Gnathifera</taxon>
        <taxon>Rotifera</taxon>
        <taxon>Eurotatoria</taxon>
        <taxon>Bdelloidea</taxon>
        <taxon>Philodinida</taxon>
        <taxon>Philodinidae</taxon>
        <taxon>Rotaria</taxon>
    </lineage>
</organism>
<gene>
    <name evidence="1" type="ORF">SEV965_LOCUS39948</name>
</gene>
<dbReference type="Proteomes" id="UP000663889">
    <property type="component" value="Unassembled WGS sequence"/>
</dbReference>
<feature type="non-terminal residue" evidence="1">
    <location>
        <position position="69"/>
    </location>
</feature>
<accession>A0A815ZK10</accession>